<protein>
    <submittedName>
        <fullName evidence="2">Uncharacterized protein</fullName>
    </submittedName>
</protein>
<keyword evidence="3" id="KW-1185">Reference proteome</keyword>
<name>A0ABD2BLF4_VESMC</name>
<feature type="compositionally biased region" description="Polar residues" evidence="1">
    <location>
        <begin position="1"/>
        <end position="10"/>
    </location>
</feature>
<dbReference type="EMBL" id="JAYRBN010000074">
    <property type="protein sequence ID" value="KAL2733435.1"/>
    <property type="molecule type" value="Genomic_DNA"/>
</dbReference>
<feature type="compositionally biased region" description="Acidic residues" evidence="1">
    <location>
        <begin position="15"/>
        <end position="24"/>
    </location>
</feature>
<proteinExistence type="predicted"/>
<evidence type="ECO:0000313" key="3">
    <source>
        <dbReference type="Proteomes" id="UP001607303"/>
    </source>
</evidence>
<gene>
    <name evidence="2" type="ORF">V1477_014403</name>
</gene>
<feature type="region of interest" description="Disordered" evidence="1">
    <location>
        <begin position="1"/>
        <end position="37"/>
    </location>
</feature>
<evidence type="ECO:0000256" key="1">
    <source>
        <dbReference type="SAM" id="MobiDB-lite"/>
    </source>
</evidence>
<organism evidence="2 3">
    <name type="scientific">Vespula maculifrons</name>
    <name type="common">Eastern yellow jacket</name>
    <name type="synonym">Wasp</name>
    <dbReference type="NCBI Taxonomy" id="7453"/>
    <lineage>
        <taxon>Eukaryota</taxon>
        <taxon>Metazoa</taxon>
        <taxon>Ecdysozoa</taxon>
        <taxon>Arthropoda</taxon>
        <taxon>Hexapoda</taxon>
        <taxon>Insecta</taxon>
        <taxon>Pterygota</taxon>
        <taxon>Neoptera</taxon>
        <taxon>Endopterygota</taxon>
        <taxon>Hymenoptera</taxon>
        <taxon>Apocrita</taxon>
        <taxon>Aculeata</taxon>
        <taxon>Vespoidea</taxon>
        <taxon>Vespidae</taxon>
        <taxon>Vespinae</taxon>
        <taxon>Vespula</taxon>
    </lineage>
</organism>
<dbReference type="Proteomes" id="UP001607303">
    <property type="component" value="Unassembled WGS sequence"/>
</dbReference>
<accession>A0ABD2BLF4</accession>
<dbReference type="AlphaFoldDB" id="A0ABD2BLF4"/>
<evidence type="ECO:0000313" key="2">
    <source>
        <dbReference type="EMBL" id="KAL2733435.1"/>
    </source>
</evidence>
<comment type="caution">
    <text evidence="2">The sequence shown here is derived from an EMBL/GenBank/DDBJ whole genome shotgun (WGS) entry which is preliminary data.</text>
</comment>
<sequence>MVQNTRQISTRGIEREEDEDEDEEDKKKKRNKNKEKIKGYTRIYSFRGYNFREVETRYRIFRLPPPLPTG</sequence>
<reference evidence="2 3" key="1">
    <citation type="journal article" date="2024" name="Ann. Entomol. Soc. Am.">
        <title>Genomic analyses of the southern and eastern yellowjacket wasps (Hymenoptera: Vespidae) reveal evolutionary signatures of social life.</title>
        <authorList>
            <person name="Catto M.A."/>
            <person name="Caine P.B."/>
            <person name="Orr S.E."/>
            <person name="Hunt B.G."/>
            <person name="Goodisman M.A.D."/>
        </authorList>
    </citation>
    <scope>NUCLEOTIDE SEQUENCE [LARGE SCALE GENOMIC DNA]</scope>
    <source>
        <strain evidence="2">232</strain>
        <tissue evidence="2">Head and thorax</tissue>
    </source>
</reference>